<feature type="signal peptide" evidence="2">
    <location>
        <begin position="1"/>
        <end position="29"/>
    </location>
</feature>
<evidence type="ECO:0000313" key="3">
    <source>
        <dbReference type="EMBL" id="SDO75921.1"/>
    </source>
</evidence>
<keyword evidence="1" id="KW-0812">Transmembrane</keyword>
<gene>
    <name evidence="3" type="ORF">SAMN05192558_104430</name>
</gene>
<keyword evidence="1" id="KW-0472">Membrane</keyword>
<dbReference type="Proteomes" id="UP000199651">
    <property type="component" value="Unassembled WGS sequence"/>
</dbReference>
<dbReference type="AlphaFoldDB" id="A0A1H0M6L4"/>
<dbReference type="EMBL" id="FNJB01000004">
    <property type="protein sequence ID" value="SDO75921.1"/>
    <property type="molecule type" value="Genomic_DNA"/>
</dbReference>
<keyword evidence="2" id="KW-0732">Signal</keyword>
<accession>A0A1H0M6L4</accession>
<dbReference type="STRING" id="504798.SAMN05421871_10530"/>
<evidence type="ECO:0000313" key="4">
    <source>
        <dbReference type="Proteomes" id="UP000199651"/>
    </source>
</evidence>
<protein>
    <recommendedName>
        <fullName evidence="5">DUF998 domain-containing protein</fullName>
    </recommendedName>
</protein>
<proteinExistence type="predicted"/>
<evidence type="ECO:0000256" key="2">
    <source>
        <dbReference type="SAM" id="SignalP"/>
    </source>
</evidence>
<evidence type="ECO:0000256" key="1">
    <source>
        <dbReference type="SAM" id="Phobius"/>
    </source>
</evidence>
<reference evidence="4" key="1">
    <citation type="submission" date="2016-10" db="EMBL/GenBank/DDBJ databases">
        <authorList>
            <person name="Varghese N."/>
            <person name="Submissions S."/>
        </authorList>
    </citation>
    <scope>NUCLEOTIDE SEQUENCE [LARGE SCALE GENOMIC DNA]</scope>
    <source>
        <strain evidence="4">IBRC-M 10655</strain>
    </source>
</reference>
<sequence length="161" mass="15843">MRTPPRTAQILLCAAAAAVSATWALRAHTGPTPSPMARAHALAYTGHHQNAVVLAPPVVEDAVANTAGLLALSLVPMVLGITVAARLGGDRWPAFAGFAGLAAAAVTLAVAATALGGAVSLTGSLASAATVLRDTVVVAVVVCAVAGVPWRSSPSSNPAKV</sequence>
<feature type="transmembrane region" description="Helical" evidence="1">
    <location>
        <begin position="131"/>
        <end position="150"/>
    </location>
</feature>
<feature type="transmembrane region" description="Helical" evidence="1">
    <location>
        <begin position="95"/>
        <end position="119"/>
    </location>
</feature>
<keyword evidence="1" id="KW-1133">Transmembrane helix</keyword>
<organism evidence="3 4">
    <name type="scientific">Actinokineospora alba</name>
    <dbReference type="NCBI Taxonomy" id="504798"/>
    <lineage>
        <taxon>Bacteria</taxon>
        <taxon>Bacillati</taxon>
        <taxon>Actinomycetota</taxon>
        <taxon>Actinomycetes</taxon>
        <taxon>Pseudonocardiales</taxon>
        <taxon>Pseudonocardiaceae</taxon>
        <taxon>Actinokineospora</taxon>
    </lineage>
</organism>
<evidence type="ECO:0008006" key="5">
    <source>
        <dbReference type="Google" id="ProtNLM"/>
    </source>
</evidence>
<name>A0A1H0M6L4_9PSEU</name>
<dbReference type="OrthoDB" id="3689495at2"/>
<feature type="chain" id="PRO_5038726403" description="DUF998 domain-containing protein" evidence="2">
    <location>
        <begin position="30"/>
        <end position="161"/>
    </location>
</feature>
<feature type="transmembrane region" description="Helical" evidence="1">
    <location>
        <begin position="62"/>
        <end position="83"/>
    </location>
</feature>
<dbReference type="RefSeq" id="WP_091374054.1">
    <property type="nucleotide sequence ID" value="NZ_FNDV01000005.1"/>
</dbReference>
<keyword evidence="4" id="KW-1185">Reference proteome</keyword>